<name>A0A3L8NXM7_9ACTN</name>
<dbReference type="Gene3D" id="3.30.70.20">
    <property type="match status" value="1"/>
</dbReference>
<comment type="caution">
    <text evidence="1">The sequence shown here is derived from an EMBL/GenBank/DDBJ whole genome shotgun (WGS) entry which is preliminary data.</text>
</comment>
<dbReference type="AlphaFoldDB" id="A0A3L8NXM7"/>
<evidence type="ECO:0000313" key="1">
    <source>
        <dbReference type="EMBL" id="RLV47452.1"/>
    </source>
</evidence>
<dbReference type="OrthoDB" id="4741951at2"/>
<sequence length="77" mass="8261">MSDHPPFKIDEEFCVGHGRCYALAPESFQPDEMGHGVVRDYRDGPATREPGVVVNACPESAIELITVGGDAEKGSQS</sequence>
<dbReference type="Pfam" id="PF13370">
    <property type="entry name" value="Fer4_13"/>
    <property type="match status" value="1"/>
</dbReference>
<dbReference type="SUPFAM" id="SSF54862">
    <property type="entry name" value="4Fe-4S ferredoxins"/>
    <property type="match status" value="1"/>
</dbReference>
<reference evidence="1 2" key="1">
    <citation type="submission" date="2018-10" db="EMBL/GenBank/DDBJ databases">
        <title>Marmoricola sp. 4Q3S-7 whole genome shotgun sequence.</title>
        <authorList>
            <person name="Li F."/>
        </authorList>
    </citation>
    <scope>NUCLEOTIDE SEQUENCE [LARGE SCALE GENOMIC DNA]</scope>
    <source>
        <strain evidence="1 2">4Q3S-7</strain>
    </source>
</reference>
<protein>
    <submittedName>
        <fullName evidence="1">Ferredoxin</fullName>
    </submittedName>
</protein>
<dbReference type="EMBL" id="RDBE01000010">
    <property type="protein sequence ID" value="RLV47452.1"/>
    <property type="molecule type" value="Genomic_DNA"/>
</dbReference>
<dbReference type="RefSeq" id="WP_121806955.1">
    <property type="nucleotide sequence ID" value="NZ_RDBE01000010.1"/>
</dbReference>
<proteinExistence type="predicted"/>
<organism evidence="1 2">
    <name type="scientific">Nocardioides mangrovicus</name>
    <dbReference type="NCBI Taxonomy" id="2478913"/>
    <lineage>
        <taxon>Bacteria</taxon>
        <taxon>Bacillati</taxon>
        <taxon>Actinomycetota</taxon>
        <taxon>Actinomycetes</taxon>
        <taxon>Propionibacteriales</taxon>
        <taxon>Nocardioidaceae</taxon>
        <taxon>Nocardioides</taxon>
    </lineage>
</organism>
<accession>A0A3L8NXM7</accession>
<evidence type="ECO:0000313" key="2">
    <source>
        <dbReference type="Proteomes" id="UP000281708"/>
    </source>
</evidence>
<dbReference type="Proteomes" id="UP000281708">
    <property type="component" value="Unassembled WGS sequence"/>
</dbReference>
<gene>
    <name evidence="1" type="ORF">D9V37_14715</name>
</gene>
<keyword evidence="2" id="KW-1185">Reference proteome</keyword>